<proteinExistence type="predicted"/>
<comment type="caution">
    <text evidence="2">The sequence shown here is derived from an EMBL/GenBank/DDBJ whole genome shotgun (WGS) entry which is preliminary data.</text>
</comment>
<dbReference type="AlphaFoldDB" id="B9BPX0"/>
<dbReference type="Proteomes" id="UP000004535">
    <property type="component" value="Unassembled WGS sequence"/>
</dbReference>
<evidence type="ECO:0000256" key="1">
    <source>
        <dbReference type="SAM" id="MobiDB-lite"/>
    </source>
</evidence>
<accession>B9BPX0</accession>
<sequence>MSRRLAAGAARWPTPAAAGAATTQEDIMQSNPRIGIEPYDIDEDPDADDLNTTVHLDVATGRITFHAAWAIAPDAPPDAVRHSVVLALDCDTMERYADLDDGARMRVHAMLHDSVQAMLERLPDLDEDQTLTVELTDAMLDVATRLQ</sequence>
<evidence type="ECO:0000313" key="3">
    <source>
        <dbReference type="Proteomes" id="UP000004535"/>
    </source>
</evidence>
<reference evidence="2 3" key="1">
    <citation type="journal article" date="2012" name="J. Bacteriol.">
        <title>Draft Genome Sequence Determination for Cystic Fibrosis and Chronic Granulomatous Disease Burkholderia multivorans Isolates.</title>
        <authorList>
            <person name="Varga J.J."/>
            <person name="Losada L."/>
            <person name="Zelazny A.M."/>
            <person name="Brinkac L."/>
            <person name="Harkins D."/>
            <person name="Radune D."/>
            <person name="Hostetler J."/>
            <person name="Sampaio E.P."/>
            <person name="Ronning C.M."/>
            <person name="Nierman W.C."/>
            <person name="Greenberg D.E."/>
            <person name="Holland S.M."/>
            <person name="Goldberg J.B."/>
        </authorList>
    </citation>
    <scope>NUCLEOTIDE SEQUENCE [LARGE SCALE GENOMIC DNA]</scope>
    <source>
        <strain evidence="2 3">CGD2</strain>
    </source>
</reference>
<evidence type="ECO:0000313" key="2">
    <source>
        <dbReference type="EMBL" id="EEE07155.1"/>
    </source>
</evidence>
<organism evidence="2 3">
    <name type="scientific">Burkholderia multivorans CGD2</name>
    <dbReference type="NCBI Taxonomy" id="513052"/>
    <lineage>
        <taxon>Bacteria</taxon>
        <taxon>Pseudomonadati</taxon>
        <taxon>Pseudomonadota</taxon>
        <taxon>Betaproteobacteria</taxon>
        <taxon>Burkholderiales</taxon>
        <taxon>Burkholderiaceae</taxon>
        <taxon>Burkholderia</taxon>
        <taxon>Burkholderia cepacia complex</taxon>
    </lineage>
</organism>
<protein>
    <recommendedName>
        <fullName evidence="4">DUF3022 domain-containing protein</fullName>
    </recommendedName>
</protein>
<evidence type="ECO:0008006" key="4">
    <source>
        <dbReference type="Google" id="ProtNLM"/>
    </source>
</evidence>
<feature type="compositionally biased region" description="Low complexity" evidence="1">
    <location>
        <begin position="1"/>
        <end position="23"/>
    </location>
</feature>
<gene>
    <name evidence="2" type="ORF">BURMUCGD2_6257</name>
</gene>
<feature type="region of interest" description="Disordered" evidence="1">
    <location>
        <begin position="1"/>
        <end position="32"/>
    </location>
</feature>
<name>B9BPX0_9BURK</name>
<dbReference type="EMBL" id="ACFC01000004">
    <property type="protein sequence ID" value="EEE07155.1"/>
    <property type="molecule type" value="Genomic_DNA"/>
</dbReference>